<evidence type="ECO:0000313" key="3">
    <source>
        <dbReference type="Proteomes" id="UP000232618"/>
    </source>
</evidence>
<sequence>MQAPRSPLDLSSSTASFPDIPTPSADVVYQCEPEIDDYGRAVPHVYDGHLVPITGPSHLLDLDEYSPWQVHGEMRQLSPFSKWPPSAANWSTPGSIHPFSNMSPYAYTPDCRLFSNLGWPAHVDGRDYDKFWHVLWRCSQTRGTRICAFTVPFICSMLEIDPEIVPDLERCWTIDSMLELTGWDKIMLNGLSTEQFDALLALPPSNCDATIVHESTAWFDYIARAPFTTKHPLGLGLTNEQLWTHPFVILAFLRWRISWPYLY</sequence>
<dbReference type="GeneID" id="37618800"/>
<dbReference type="Proteomes" id="UP000232618">
    <property type="component" value="Genome"/>
</dbReference>
<evidence type="ECO:0000313" key="2">
    <source>
        <dbReference type="EMBL" id="AHJ14806.1"/>
    </source>
</evidence>
<name>W6EJ26_9REOV</name>
<dbReference type="RefSeq" id="YP_009507746.1">
    <property type="nucleotide sequence ID" value="NC_038631.1"/>
</dbReference>
<accession>W6EJ26</accession>
<reference evidence="2 3" key="1">
    <citation type="submission" date="2013-02" db="EMBL/GenBank/DDBJ databases">
        <authorList>
            <person name="Rao S."/>
            <person name="Carner G.R."/>
            <person name="Winton J.R."/>
        </authorList>
    </citation>
    <scope>NUCLEOTIDE SEQUENCE [LARGE SCALE GENOMIC DNA]</scope>
</reference>
<proteinExistence type="predicted"/>
<evidence type="ECO:0000256" key="1">
    <source>
        <dbReference type="SAM" id="MobiDB-lite"/>
    </source>
</evidence>
<dbReference type="EMBL" id="KC588381">
    <property type="protein sequence ID" value="AHJ14806.1"/>
    <property type="molecule type" value="Genomic_RNA"/>
</dbReference>
<dbReference type="OrthoDB" id="16036at10239"/>
<protein>
    <submittedName>
        <fullName evidence="2">NS4</fullName>
    </submittedName>
</protein>
<dbReference type="KEGG" id="vg:37618800"/>
<feature type="region of interest" description="Disordered" evidence="1">
    <location>
        <begin position="1"/>
        <end position="21"/>
    </location>
</feature>
<organism evidence="2 3">
    <name type="scientific">Green River chinook virus</name>
    <dbReference type="NCBI Taxonomy" id="1382300"/>
    <lineage>
        <taxon>Viruses</taxon>
        <taxon>Riboviria</taxon>
        <taxon>Orthornavirae</taxon>
        <taxon>Duplornaviricota</taxon>
        <taxon>Resentoviricetes</taxon>
        <taxon>Reovirales</taxon>
        <taxon>Spinareoviridae</taxon>
        <taxon>Aquareovirus</taxon>
        <taxon>Aquareovirus oncorhynchi</taxon>
    </lineage>
</organism>
<keyword evidence="3" id="KW-1185">Reference proteome</keyword>